<evidence type="ECO:0000256" key="7">
    <source>
        <dbReference type="ARBA" id="ARBA00022984"/>
    </source>
</evidence>
<dbReference type="InterPro" id="IPR038063">
    <property type="entry name" value="Transpep_catalytic_dom"/>
</dbReference>
<dbReference type="PANTHER" id="PTHR30582:SF24">
    <property type="entry name" value="L,D-TRANSPEPTIDASE ERFK_SRFK-RELATED"/>
    <property type="match status" value="1"/>
</dbReference>
<dbReference type="OrthoDB" id="9787225at2"/>
<name>A0A2U8W0C6_9HYPH</name>
<reference evidence="13" key="1">
    <citation type="submission" date="2018-05" db="EMBL/GenBank/DDBJ databases">
        <title>Complete Genome Sequence of Methylobacterium sp. 17SD2-17.</title>
        <authorList>
            <person name="Srinivasan S."/>
        </authorList>
    </citation>
    <scope>NUCLEOTIDE SEQUENCE [LARGE SCALE GENOMIC DNA]</scope>
    <source>
        <strain evidence="13">17SD2-17</strain>
    </source>
</reference>
<dbReference type="GO" id="GO:0071972">
    <property type="term" value="F:peptidoglycan L,D-transpeptidase activity"/>
    <property type="evidence" value="ECO:0007669"/>
    <property type="project" value="TreeGrafter"/>
</dbReference>
<feature type="chain" id="PRO_5016095637" evidence="10">
    <location>
        <begin position="25"/>
        <end position="218"/>
    </location>
</feature>
<dbReference type="GO" id="GO:0005576">
    <property type="term" value="C:extracellular region"/>
    <property type="evidence" value="ECO:0007669"/>
    <property type="project" value="TreeGrafter"/>
</dbReference>
<evidence type="ECO:0000256" key="5">
    <source>
        <dbReference type="ARBA" id="ARBA00022801"/>
    </source>
</evidence>
<comment type="pathway">
    <text evidence="1 9">Cell wall biogenesis; peptidoglycan biosynthesis.</text>
</comment>
<feature type="active site" description="Proton donor/acceptor" evidence="9">
    <location>
        <position position="177"/>
    </location>
</feature>
<dbReference type="InterPro" id="IPR005490">
    <property type="entry name" value="LD_TPept_cat_dom"/>
</dbReference>
<keyword evidence="7 9" id="KW-0573">Peptidoglycan synthesis</keyword>
<dbReference type="CDD" id="cd16913">
    <property type="entry name" value="YkuD_like"/>
    <property type="match status" value="1"/>
</dbReference>
<dbReference type="GO" id="GO:0016757">
    <property type="term" value="F:glycosyltransferase activity"/>
    <property type="evidence" value="ECO:0007669"/>
    <property type="project" value="UniProtKB-KW"/>
</dbReference>
<evidence type="ECO:0000256" key="9">
    <source>
        <dbReference type="PROSITE-ProRule" id="PRU01373"/>
    </source>
</evidence>
<dbReference type="InterPro" id="IPR050979">
    <property type="entry name" value="LD-transpeptidase"/>
</dbReference>
<dbReference type="GO" id="GO:0071555">
    <property type="term" value="P:cell wall organization"/>
    <property type="evidence" value="ECO:0007669"/>
    <property type="project" value="UniProtKB-UniRule"/>
</dbReference>
<feature type="active site" description="Nucleophile" evidence="9">
    <location>
        <position position="193"/>
    </location>
</feature>
<keyword evidence="10" id="KW-0732">Signal</keyword>
<evidence type="ECO:0000256" key="2">
    <source>
        <dbReference type="ARBA" id="ARBA00005992"/>
    </source>
</evidence>
<protein>
    <submittedName>
        <fullName evidence="12">L,D-transpeptidase</fullName>
    </submittedName>
</protein>
<evidence type="ECO:0000256" key="1">
    <source>
        <dbReference type="ARBA" id="ARBA00004752"/>
    </source>
</evidence>
<dbReference type="RefSeq" id="WP_109887155.1">
    <property type="nucleotide sequence ID" value="NZ_CP029550.1"/>
</dbReference>
<dbReference type="GO" id="GO:0018104">
    <property type="term" value="P:peptidoglycan-protein cross-linking"/>
    <property type="evidence" value="ECO:0007669"/>
    <property type="project" value="TreeGrafter"/>
</dbReference>
<keyword evidence="3" id="KW-0328">Glycosyltransferase</keyword>
<evidence type="ECO:0000313" key="13">
    <source>
        <dbReference type="Proteomes" id="UP000245926"/>
    </source>
</evidence>
<feature type="domain" description="L,D-TPase catalytic" evidence="11">
    <location>
        <begin position="88"/>
        <end position="217"/>
    </location>
</feature>
<accession>A0A2U8W0C6</accession>
<keyword evidence="6 9" id="KW-0133">Cell shape</keyword>
<sequence>MRRFAPALIGFACAAAAWASPALAYEIDPLTRQPLNDALTVRVRPQAVAVPTANASLNSADPLAASAVPQMSAIPREQVAYSGPYGAGTIVVSTAERRLYYVLGGGQALRYGVGVGRPGFTWGGVQTITMKREWPDWRPPSQMLKRRPDLPRYMKGGIENPLGARAMYLGGTIYRIHGSNEPESIGTAVSSGCIRMTNDDVTDLYTRAKVGTKVIVQR</sequence>
<evidence type="ECO:0000256" key="8">
    <source>
        <dbReference type="ARBA" id="ARBA00023316"/>
    </source>
</evidence>
<keyword evidence="5" id="KW-0378">Hydrolase</keyword>
<proteinExistence type="inferred from homology"/>
<dbReference type="UniPathway" id="UPA00219"/>
<dbReference type="PROSITE" id="PS52029">
    <property type="entry name" value="LD_TPASE"/>
    <property type="match status" value="1"/>
</dbReference>
<dbReference type="SUPFAM" id="SSF141523">
    <property type="entry name" value="L,D-transpeptidase catalytic domain-like"/>
    <property type="match status" value="1"/>
</dbReference>
<evidence type="ECO:0000259" key="11">
    <source>
        <dbReference type="PROSITE" id="PS52029"/>
    </source>
</evidence>
<keyword evidence="8 9" id="KW-0961">Cell wall biogenesis/degradation</keyword>
<dbReference type="Gene3D" id="2.40.440.10">
    <property type="entry name" value="L,D-transpeptidase catalytic domain-like"/>
    <property type="match status" value="1"/>
</dbReference>
<dbReference type="Pfam" id="PF03734">
    <property type="entry name" value="YkuD"/>
    <property type="match status" value="1"/>
</dbReference>
<dbReference type="KEGG" id="mets:DK389_01885"/>
<dbReference type="PANTHER" id="PTHR30582">
    <property type="entry name" value="L,D-TRANSPEPTIDASE"/>
    <property type="match status" value="1"/>
</dbReference>
<dbReference type="AlphaFoldDB" id="A0A2U8W0C6"/>
<feature type="signal peptide" evidence="10">
    <location>
        <begin position="1"/>
        <end position="24"/>
    </location>
</feature>
<dbReference type="Proteomes" id="UP000245926">
    <property type="component" value="Chromosome"/>
</dbReference>
<evidence type="ECO:0000256" key="6">
    <source>
        <dbReference type="ARBA" id="ARBA00022960"/>
    </source>
</evidence>
<dbReference type="GO" id="GO:0008360">
    <property type="term" value="P:regulation of cell shape"/>
    <property type="evidence" value="ECO:0007669"/>
    <property type="project" value="UniProtKB-UniRule"/>
</dbReference>
<comment type="similarity">
    <text evidence="2">Belongs to the YkuD family.</text>
</comment>
<organism evidence="12 13">
    <name type="scientific">Methylobacterium durans</name>
    <dbReference type="NCBI Taxonomy" id="2202825"/>
    <lineage>
        <taxon>Bacteria</taxon>
        <taxon>Pseudomonadati</taxon>
        <taxon>Pseudomonadota</taxon>
        <taxon>Alphaproteobacteria</taxon>
        <taxon>Hyphomicrobiales</taxon>
        <taxon>Methylobacteriaceae</taxon>
        <taxon>Methylobacterium</taxon>
    </lineage>
</organism>
<dbReference type="EMBL" id="CP029550">
    <property type="protein sequence ID" value="AWN39514.1"/>
    <property type="molecule type" value="Genomic_DNA"/>
</dbReference>
<evidence type="ECO:0000256" key="4">
    <source>
        <dbReference type="ARBA" id="ARBA00022679"/>
    </source>
</evidence>
<dbReference type="FunFam" id="2.40.440.10:FF:000002">
    <property type="entry name" value="L,D-transpeptidase ErfK/SrfK"/>
    <property type="match status" value="1"/>
</dbReference>
<evidence type="ECO:0000256" key="10">
    <source>
        <dbReference type="SAM" id="SignalP"/>
    </source>
</evidence>
<keyword evidence="13" id="KW-1185">Reference proteome</keyword>
<evidence type="ECO:0000256" key="3">
    <source>
        <dbReference type="ARBA" id="ARBA00022676"/>
    </source>
</evidence>
<gene>
    <name evidence="12" type="ORF">DK389_01885</name>
</gene>
<evidence type="ECO:0000313" key="12">
    <source>
        <dbReference type="EMBL" id="AWN39514.1"/>
    </source>
</evidence>
<keyword evidence="4" id="KW-0808">Transferase</keyword>